<feature type="non-terminal residue" evidence="1">
    <location>
        <position position="68"/>
    </location>
</feature>
<accession>A0A382IF23</accession>
<proteinExistence type="predicted"/>
<sequence length="68" mass="7436">MKQTQQLAGYFSGFGETGGFLAKVPAAEEPHVAHWRQYRREGDGTGGGFFQALQGKLPQLCIPQREGV</sequence>
<protein>
    <submittedName>
        <fullName evidence="1">Uncharacterized protein</fullName>
    </submittedName>
</protein>
<reference evidence="1" key="1">
    <citation type="submission" date="2018-05" db="EMBL/GenBank/DDBJ databases">
        <authorList>
            <person name="Lanie J.A."/>
            <person name="Ng W.-L."/>
            <person name="Kazmierczak K.M."/>
            <person name="Andrzejewski T.M."/>
            <person name="Davidsen T.M."/>
            <person name="Wayne K.J."/>
            <person name="Tettelin H."/>
            <person name="Glass J.I."/>
            <person name="Rusch D."/>
            <person name="Podicherti R."/>
            <person name="Tsui H.-C.T."/>
            <person name="Winkler M.E."/>
        </authorList>
    </citation>
    <scope>NUCLEOTIDE SEQUENCE</scope>
</reference>
<gene>
    <name evidence="1" type="ORF">METZ01_LOCUS250367</name>
</gene>
<dbReference type="EMBL" id="UINC01066617">
    <property type="protein sequence ID" value="SVB97513.1"/>
    <property type="molecule type" value="Genomic_DNA"/>
</dbReference>
<name>A0A382IF23_9ZZZZ</name>
<organism evidence="1">
    <name type="scientific">marine metagenome</name>
    <dbReference type="NCBI Taxonomy" id="408172"/>
    <lineage>
        <taxon>unclassified sequences</taxon>
        <taxon>metagenomes</taxon>
        <taxon>ecological metagenomes</taxon>
    </lineage>
</organism>
<evidence type="ECO:0000313" key="1">
    <source>
        <dbReference type="EMBL" id="SVB97513.1"/>
    </source>
</evidence>
<dbReference type="AlphaFoldDB" id="A0A382IF23"/>